<feature type="region of interest" description="Disordered" evidence="3">
    <location>
        <begin position="427"/>
        <end position="446"/>
    </location>
</feature>
<keyword evidence="2" id="KW-0413">Isomerase</keyword>
<evidence type="ECO:0000256" key="3">
    <source>
        <dbReference type="SAM" id="MobiDB-lite"/>
    </source>
</evidence>
<name>A0A1H9K4J8_9HYPH</name>
<dbReference type="EMBL" id="FOFG01000009">
    <property type="protein sequence ID" value="SEQ94009.1"/>
    <property type="molecule type" value="Genomic_DNA"/>
</dbReference>
<dbReference type="GO" id="GO:0016853">
    <property type="term" value="F:isomerase activity"/>
    <property type="evidence" value="ECO:0007669"/>
    <property type="project" value="UniProtKB-KW"/>
</dbReference>
<dbReference type="Pfam" id="PF07221">
    <property type="entry name" value="GlcNAc_2-epim"/>
    <property type="match status" value="1"/>
</dbReference>
<dbReference type="Gene3D" id="1.50.10.10">
    <property type="match status" value="1"/>
</dbReference>
<proteinExistence type="inferred from homology"/>
<evidence type="ECO:0000313" key="4">
    <source>
        <dbReference type="EMBL" id="SEQ94009.1"/>
    </source>
</evidence>
<dbReference type="SUPFAM" id="SSF48208">
    <property type="entry name" value="Six-hairpin glycosidases"/>
    <property type="match status" value="1"/>
</dbReference>
<dbReference type="STRING" id="1855383.SAMN05216548_10977"/>
<dbReference type="AlphaFoldDB" id="A0A1H9K4J8"/>
<evidence type="ECO:0000256" key="2">
    <source>
        <dbReference type="ARBA" id="ARBA00023235"/>
    </source>
</evidence>
<sequence>MHWPPPVPDFGTTAELEKLRAGVSRHLTEDVLAWWLRHGPDDARGGVFTCWSNDNSRLLSRDKYTWSQGRWIWLMARLSRAARLGLVDLDGAKCLERAERTALFLESHALLPDGSTAFLLAEDGMPKEPEVGGGLHTSVFADLFVALGFAALSAETGSDRWGEAADRLLQNARDRILAGRARTEPYPVPTGFGSFALPMILVGVGAEVHAATGSHASAGTVIDAIGQIEGEFLQGADVFEMKPADPELADTLLARHRTPGHVLEACWFFLHAGEMVRDRWAFAQHALFKPDVLADIAVHAATIGWDTEAGGLFRYVDRDGGEPRGRLVDDRYERLVQETWDTKLWWPHAEALYTMLLLHLETGREDVGAWYDRLSRYISATFPGRPGEEWIQIRDRQGAPLTRTVALPVKDPFHIARSLLLILERLPPQPASSPDTTNEPRDNGPE</sequence>
<evidence type="ECO:0000313" key="5">
    <source>
        <dbReference type="Proteomes" id="UP000199647"/>
    </source>
</evidence>
<dbReference type="InterPro" id="IPR010819">
    <property type="entry name" value="AGE/CE"/>
</dbReference>
<gene>
    <name evidence="4" type="ORF">SAMN05216548_10977</name>
</gene>
<dbReference type="InterPro" id="IPR008928">
    <property type="entry name" value="6-hairpin_glycosidase_sf"/>
</dbReference>
<dbReference type="Proteomes" id="UP000199647">
    <property type="component" value="Unassembled WGS sequence"/>
</dbReference>
<organism evidence="4 5">
    <name type="scientific">Faunimonas pinastri</name>
    <dbReference type="NCBI Taxonomy" id="1855383"/>
    <lineage>
        <taxon>Bacteria</taxon>
        <taxon>Pseudomonadati</taxon>
        <taxon>Pseudomonadota</taxon>
        <taxon>Alphaproteobacteria</taxon>
        <taxon>Hyphomicrobiales</taxon>
        <taxon>Afifellaceae</taxon>
        <taxon>Faunimonas</taxon>
    </lineage>
</organism>
<reference evidence="4 5" key="1">
    <citation type="submission" date="2016-10" db="EMBL/GenBank/DDBJ databases">
        <authorList>
            <person name="de Groot N.N."/>
        </authorList>
    </citation>
    <scope>NUCLEOTIDE SEQUENCE [LARGE SCALE GENOMIC DNA]</scope>
    <source>
        <strain evidence="4 5">A52C2</strain>
    </source>
</reference>
<dbReference type="RefSeq" id="WP_238858313.1">
    <property type="nucleotide sequence ID" value="NZ_FOFG01000009.1"/>
</dbReference>
<dbReference type="GO" id="GO:0005975">
    <property type="term" value="P:carbohydrate metabolic process"/>
    <property type="evidence" value="ECO:0007669"/>
    <property type="project" value="InterPro"/>
</dbReference>
<accession>A0A1H9K4J8</accession>
<dbReference type="InterPro" id="IPR012341">
    <property type="entry name" value="6hp_glycosidase-like_sf"/>
</dbReference>
<keyword evidence="5" id="KW-1185">Reference proteome</keyword>
<protein>
    <submittedName>
        <fullName evidence="4">N-acylglucosamine 2-epimerase</fullName>
    </submittedName>
</protein>
<dbReference type="PANTHER" id="PTHR15108">
    <property type="entry name" value="N-ACYLGLUCOSAMINE-2-EPIMERASE"/>
    <property type="match status" value="1"/>
</dbReference>
<comment type="similarity">
    <text evidence="1">Belongs to the N-acylglucosamine 2-epimerase family.</text>
</comment>
<evidence type="ECO:0000256" key="1">
    <source>
        <dbReference type="ARBA" id="ARBA00008558"/>
    </source>
</evidence>